<proteinExistence type="predicted"/>
<dbReference type="EnsemblMetazoa" id="CJA39066.1">
    <property type="protein sequence ID" value="CJA39066.1"/>
    <property type="gene ID" value="WBGene00214913"/>
</dbReference>
<organism evidence="2 3">
    <name type="scientific">Caenorhabditis japonica</name>
    <dbReference type="NCBI Taxonomy" id="281687"/>
    <lineage>
        <taxon>Eukaryota</taxon>
        <taxon>Metazoa</taxon>
        <taxon>Ecdysozoa</taxon>
        <taxon>Nematoda</taxon>
        <taxon>Chromadorea</taxon>
        <taxon>Rhabditida</taxon>
        <taxon>Rhabditina</taxon>
        <taxon>Rhabditomorpha</taxon>
        <taxon>Rhabditoidea</taxon>
        <taxon>Rhabditidae</taxon>
        <taxon>Peloderinae</taxon>
        <taxon>Caenorhabditis</taxon>
    </lineage>
</organism>
<reference evidence="2" key="2">
    <citation type="submission" date="2022-06" db="UniProtKB">
        <authorList>
            <consortium name="EnsemblMetazoa"/>
        </authorList>
    </citation>
    <scope>IDENTIFICATION</scope>
    <source>
        <strain evidence="2">DF5081</strain>
    </source>
</reference>
<evidence type="ECO:0000256" key="1">
    <source>
        <dbReference type="SAM" id="MobiDB-lite"/>
    </source>
</evidence>
<feature type="region of interest" description="Disordered" evidence="1">
    <location>
        <begin position="61"/>
        <end position="85"/>
    </location>
</feature>
<protein>
    <submittedName>
        <fullName evidence="2">Uncharacterized protein</fullName>
    </submittedName>
</protein>
<dbReference type="Proteomes" id="UP000005237">
    <property type="component" value="Unassembled WGS sequence"/>
</dbReference>
<accession>A0A8R1IPM6</accession>
<dbReference type="AlphaFoldDB" id="A0A8R1IPM6"/>
<evidence type="ECO:0000313" key="2">
    <source>
        <dbReference type="EnsemblMetazoa" id="CJA39066.1"/>
    </source>
</evidence>
<keyword evidence="3" id="KW-1185">Reference proteome</keyword>
<sequence length="85" mass="9838">MFLLFQLCALVKSLIRNYINRERRTETRLKEFNEDYACENKHFQLSMQIIGNSAIELQNSTSDQFGPDENVPISNEETVGSVHSQ</sequence>
<reference evidence="3" key="1">
    <citation type="submission" date="2010-08" db="EMBL/GenBank/DDBJ databases">
        <authorList>
            <consortium name="Caenorhabditis japonica Sequencing Consortium"/>
            <person name="Wilson R.K."/>
        </authorList>
    </citation>
    <scope>NUCLEOTIDE SEQUENCE [LARGE SCALE GENOMIC DNA]</scope>
    <source>
        <strain evidence="3">DF5081</strain>
    </source>
</reference>
<feature type="compositionally biased region" description="Polar residues" evidence="1">
    <location>
        <begin position="72"/>
        <end position="85"/>
    </location>
</feature>
<name>A0A8R1IPM6_CAEJA</name>
<evidence type="ECO:0000313" key="3">
    <source>
        <dbReference type="Proteomes" id="UP000005237"/>
    </source>
</evidence>